<evidence type="ECO:0000256" key="9">
    <source>
        <dbReference type="ARBA" id="ARBA00023315"/>
    </source>
</evidence>
<dbReference type="InterPro" id="IPR004255">
    <property type="entry name" value="O-acyltransferase_WSD1_N"/>
</dbReference>
<dbReference type="GO" id="GO:0005886">
    <property type="term" value="C:plasma membrane"/>
    <property type="evidence" value="ECO:0007669"/>
    <property type="project" value="TreeGrafter"/>
</dbReference>
<dbReference type="GO" id="GO:0004144">
    <property type="term" value="F:diacylglycerol O-acyltransferase activity"/>
    <property type="evidence" value="ECO:0007669"/>
    <property type="project" value="UniProtKB-EC"/>
</dbReference>
<evidence type="ECO:0000256" key="10">
    <source>
        <dbReference type="ARBA" id="ARBA00048109"/>
    </source>
</evidence>
<keyword evidence="7 11" id="KW-0319">Glycerol metabolism</keyword>
<name>A4T7Y0_MYCGI</name>
<comment type="pathway">
    <text evidence="1 11">Glycerolipid metabolism; triacylglycerol biosynthesis.</text>
</comment>
<evidence type="ECO:0000256" key="1">
    <source>
        <dbReference type="ARBA" id="ARBA00004771"/>
    </source>
</evidence>
<dbReference type="AlphaFoldDB" id="A4T7Y0"/>
<dbReference type="GO" id="GO:0006071">
    <property type="term" value="P:glycerol metabolic process"/>
    <property type="evidence" value="ECO:0007669"/>
    <property type="project" value="UniProtKB-KW"/>
</dbReference>
<dbReference type="InterPro" id="IPR014292">
    <property type="entry name" value="Acyl_transf_WS/DGAT"/>
</dbReference>
<dbReference type="GO" id="GO:0019432">
    <property type="term" value="P:triglyceride biosynthetic process"/>
    <property type="evidence" value="ECO:0007669"/>
    <property type="project" value="UniProtKB-UniPathway"/>
</dbReference>
<dbReference type="UniPathway" id="UPA00282"/>
<protein>
    <recommendedName>
        <fullName evidence="4 11">Diacylglycerol O-acyltransferase</fullName>
        <ecNumber evidence="4 11">2.3.1.20</ecNumber>
    </recommendedName>
</protein>
<dbReference type="HOGENOM" id="CLU_024186_3_0_11"/>
<dbReference type="GO" id="GO:0001666">
    <property type="term" value="P:response to hypoxia"/>
    <property type="evidence" value="ECO:0007669"/>
    <property type="project" value="TreeGrafter"/>
</dbReference>
<sequence length="477" mass="51242">MQHLTTLDASFLQAEDSDPHVSLAVGAVSIIEGPQPDYHELIEVFAERAHRIPRCTQIVRMRPFDLAAPEWVDDPYFDIGHHLHRVAVPAPGADAELFAMIATIMERRLDRDRPLWECWIIEGLAGGRWATLIKIHHCIADGIATAQMLAKLSDDGAGETFAADIRAARESGSSIVGLLRPRLNPVAWMSGAWRATLTAGSAAEHAIVGAAELTARVLAPGQESSLNGPVTGMRRFSAATVDLGVMKDVSRHFGVTLNDVALAAITSGYRNMLLARGESPGPRTLRTLVPVSMRSASDFDVTDNRVSAMLPLLPVDEPDPVRQLDIVHRRLLRAKGSGQREGGTAVFAAAGNIPFALSAWTIRFLTRLPQKSVTALATNVPGPRGRQRVLGRKVVEILPIPPIALHLRTGIAMLSYARRFSFGITADYDTAPDVDTLARGIENGVQCLADLCGVGRGPGSGVPARPNAEAANNKNPA</sequence>
<keyword evidence="5 11" id="KW-0444">Lipid biosynthesis</keyword>
<dbReference type="GO" id="GO:0051701">
    <property type="term" value="P:biological process involved in interaction with host"/>
    <property type="evidence" value="ECO:0007669"/>
    <property type="project" value="TreeGrafter"/>
</dbReference>
<dbReference type="Pfam" id="PF03007">
    <property type="entry name" value="WS_DGAT_cat"/>
    <property type="match status" value="1"/>
</dbReference>
<evidence type="ECO:0000313" key="14">
    <source>
        <dbReference type="EMBL" id="ABP45018.1"/>
    </source>
</evidence>
<dbReference type="EMBL" id="CP000656">
    <property type="protein sequence ID" value="ABP45018.1"/>
    <property type="molecule type" value="Genomic_DNA"/>
</dbReference>
<evidence type="ECO:0000256" key="5">
    <source>
        <dbReference type="ARBA" id="ARBA00022516"/>
    </source>
</evidence>
<dbReference type="SUPFAM" id="SSF52777">
    <property type="entry name" value="CoA-dependent acyltransferases"/>
    <property type="match status" value="1"/>
</dbReference>
<evidence type="ECO:0000256" key="2">
    <source>
        <dbReference type="ARBA" id="ARBA00005189"/>
    </source>
</evidence>
<dbReference type="eggNOG" id="COG1020">
    <property type="taxonomic scope" value="Bacteria"/>
</dbReference>
<evidence type="ECO:0000256" key="11">
    <source>
        <dbReference type="RuleBase" id="RU361241"/>
    </source>
</evidence>
<evidence type="ECO:0000256" key="4">
    <source>
        <dbReference type="ARBA" id="ARBA00013244"/>
    </source>
</evidence>
<comment type="catalytic activity">
    <reaction evidence="10 11">
        <text>an acyl-CoA + a 1,2-diacyl-sn-glycerol = a triacyl-sn-glycerol + CoA</text>
        <dbReference type="Rhea" id="RHEA:10868"/>
        <dbReference type="ChEBI" id="CHEBI:17815"/>
        <dbReference type="ChEBI" id="CHEBI:57287"/>
        <dbReference type="ChEBI" id="CHEBI:58342"/>
        <dbReference type="ChEBI" id="CHEBI:64615"/>
        <dbReference type="EC" id="2.3.1.20"/>
    </reaction>
</comment>
<feature type="domain" description="O-acyltransferase WSD1-like N-terminal" evidence="12">
    <location>
        <begin position="4"/>
        <end position="261"/>
    </location>
</feature>
<evidence type="ECO:0000256" key="7">
    <source>
        <dbReference type="ARBA" id="ARBA00022798"/>
    </source>
</evidence>
<evidence type="ECO:0000256" key="8">
    <source>
        <dbReference type="ARBA" id="ARBA00023098"/>
    </source>
</evidence>
<feature type="domain" description="O-acyltransferase WSD1 C-terminal" evidence="13">
    <location>
        <begin position="304"/>
        <end position="444"/>
    </location>
</feature>
<evidence type="ECO:0000256" key="6">
    <source>
        <dbReference type="ARBA" id="ARBA00022679"/>
    </source>
</evidence>
<comment type="similarity">
    <text evidence="3 11">Belongs to the long-chain O-acyltransferase family.</text>
</comment>
<dbReference type="InterPro" id="IPR009721">
    <property type="entry name" value="O-acyltransferase_WSD1_C"/>
</dbReference>
<dbReference type="Pfam" id="PF06974">
    <property type="entry name" value="WS_DGAT_C"/>
    <property type="match status" value="1"/>
</dbReference>
<dbReference type="EC" id="2.3.1.20" evidence="4 11"/>
<comment type="pathway">
    <text evidence="2">Lipid metabolism.</text>
</comment>
<accession>A4T7Y0</accession>
<keyword evidence="6 11" id="KW-0808">Transferase</keyword>
<keyword evidence="9 11" id="KW-0012">Acyltransferase</keyword>
<dbReference type="STRING" id="350054.Mflv_2541"/>
<evidence type="ECO:0000259" key="12">
    <source>
        <dbReference type="Pfam" id="PF03007"/>
    </source>
</evidence>
<dbReference type="PANTHER" id="PTHR31650:SF1">
    <property type="entry name" value="WAX ESTER SYNTHASE_DIACYLGLYCEROL ACYLTRANSFERASE 4-RELATED"/>
    <property type="match status" value="1"/>
</dbReference>
<reference evidence="14" key="2">
    <citation type="journal article" date="2013" name="PLoS ONE">
        <title>A Gene Expression Study of the Activities of Aromatic Ring-Cleavage Dioxygenases in Mycobacterium gilvum PYR-GCK to Changes in Salinity and pH during Pyrene Degradation.</title>
        <authorList>
            <person name="Badejo A.C."/>
            <person name="Badejo A.O."/>
            <person name="Shin K.H."/>
            <person name="Chai Y.G."/>
        </authorList>
    </citation>
    <scope>NUCLEOTIDE SEQUENCE [LARGE SCALE GENOMIC DNA]</scope>
    <source>
        <strain evidence="14">PYR-GCK</strain>
    </source>
</reference>
<evidence type="ECO:0000259" key="13">
    <source>
        <dbReference type="Pfam" id="PF06974"/>
    </source>
</evidence>
<reference evidence="14" key="1">
    <citation type="submission" date="2007-04" db="EMBL/GenBank/DDBJ databases">
        <authorList>
            <consortium name="US DOE Joint Genome Institute"/>
            <person name="Copeland A."/>
            <person name="Lucas S."/>
            <person name="Lapidus A."/>
            <person name="Barry K."/>
            <person name="Detter J.C."/>
            <person name="Glavina del Rio T."/>
            <person name="Hammon N."/>
            <person name="Israni S."/>
            <person name="Dalin E."/>
            <person name="Tice H."/>
            <person name="Pitluck S."/>
            <person name="Chain P."/>
            <person name="Malfatti S."/>
            <person name="Shin M."/>
            <person name="Vergez L."/>
            <person name="Schmutz J."/>
            <person name="Larimer F."/>
            <person name="Land M."/>
            <person name="Hauser L."/>
            <person name="Kyrpides N."/>
            <person name="Mikhailova N."/>
            <person name="Miller C."/>
            <person name="Richardson P."/>
        </authorList>
    </citation>
    <scope>NUCLEOTIDE SEQUENCE</scope>
    <source>
        <strain evidence="14">PYR-GCK</strain>
    </source>
</reference>
<dbReference type="OrthoDB" id="9810950at2"/>
<evidence type="ECO:0000256" key="3">
    <source>
        <dbReference type="ARBA" id="ARBA00009587"/>
    </source>
</evidence>
<dbReference type="NCBIfam" id="TIGR02946">
    <property type="entry name" value="acyl_WS_DGAT"/>
    <property type="match status" value="1"/>
</dbReference>
<gene>
    <name evidence="14" type="ordered locus">Mflv_2541</name>
</gene>
<dbReference type="KEGG" id="mgi:Mflv_2541"/>
<dbReference type="PANTHER" id="PTHR31650">
    <property type="entry name" value="O-ACYLTRANSFERASE (WSD1-LIKE) FAMILY PROTEIN"/>
    <property type="match status" value="1"/>
</dbReference>
<proteinExistence type="inferred from homology"/>
<dbReference type="InterPro" id="IPR045034">
    <property type="entry name" value="O-acyltransferase_WSD1-like"/>
</dbReference>
<keyword evidence="8 11" id="KW-0443">Lipid metabolism</keyword>
<dbReference type="GO" id="GO:0071731">
    <property type="term" value="P:response to nitric oxide"/>
    <property type="evidence" value="ECO:0007669"/>
    <property type="project" value="TreeGrafter"/>
</dbReference>
<organism evidence="14">
    <name type="scientific">Mycolicibacterium gilvum (strain PYR-GCK)</name>
    <name type="common">Mycobacterium gilvum (strain PYR-GCK)</name>
    <dbReference type="NCBI Taxonomy" id="350054"/>
    <lineage>
        <taxon>Bacteria</taxon>
        <taxon>Bacillati</taxon>
        <taxon>Actinomycetota</taxon>
        <taxon>Actinomycetes</taxon>
        <taxon>Mycobacteriales</taxon>
        <taxon>Mycobacteriaceae</taxon>
        <taxon>Mycolicibacterium</taxon>
    </lineage>
</organism>